<comment type="subcellular location">
    <subcellularLocation>
        <location evidence="1">Cell membrane</location>
        <topology evidence="1">Multi-pass membrane protein</topology>
    </subcellularLocation>
</comment>
<proteinExistence type="predicted"/>
<evidence type="ECO:0000256" key="4">
    <source>
        <dbReference type="ARBA" id="ARBA00022989"/>
    </source>
</evidence>
<feature type="transmembrane region" description="Helical" evidence="6">
    <location>
        <begin position="186"/>
        <end position="207"/>
    </location>
</feature>
<accession>E8KIV1</accession>
<evidence type="ECO:0000256" key="5">
    <source>
        <dbReference type="ARBA" id="ARBA00023136"/>
    </source>
</evidence>
<protein>
    <submittedName>
        <fullName evidence="7">Translocator protein, LysE family</fullName>
    </submittedName>
</protein>
<name>E8KIV1_9PAST</name>
<feature type="transmembrane region" description="Helical" evidence="6">
    <location>
        <begin position="42"/>
        <end position="66"/>
    </location>
</feature>
<evidence type="ECO:0000256" key="6">
    <source>
        <dbReference type="SAM" id="Phobius"/>
    </source>
</evidence>
<gene>
    <name evidence="7" type="ORF">HMPREF0027_1768</name>
</gene>
<reference evidence="7 8" key="1">
    <citation type="submission" date="2011-01" db="EMBL/GenBank/DDBJ databases">
        <authorList>
            <person name="Muzny D."/>
            <person name="Qin X."/>
            <person name="Deng J."/>
            <person name="Jiang H."/>
            <person name="Liu Y."/>
            <person name="Qu J."/>
            <person name="Song X.-Z."/>
            <person name="Zhang L."/>
            <person name="Thornton R."/>
            <person name="Coyle M."/>
            <person name="Francisco L."/>
            <person name="Jackson L."/>
            <person name="Javaid M."/>
            <person name="Korchina V."/>
            <person name="Kovar C."/>
            <person name="Mata R."/>
            <person name="Mathew T."/>
            <person name="Ngo R."/>
            <person name="Nguyen L."/>
            <person name="Nguyen N."/>
            <person name="Okwuonu G."/>
            <person name="Ongeri F."/>
            <person name="Pham C."/>
            <person name="Simmons D."/>
            <person name="Wilczek-Boney K."/>
            <person name="Hale W."/>
            <person name="Jakkamsetti A."/>
            <person name="Pham P."/>
            <person name="Ruth R."/>
            <person name="San Lucas F."/>
            <person name="Warren J."/>
            <person name="Zhang J."/>
            <person name="Zhao Z."/>
            <person name="Zhou C."/>
            <person name="Zhu D."/>
            <person name="Lee S."/>
            <person name="Bess C."/>
            <person name="Blankenburg K."/>
            <person name="Forbes L."/>
            <person name="Fu Q."/>
            <person name="Gubbala S."/>
            <person name="Hirani K."/>
            <person name="Jayaseelan J.C."/>
            <person name="Lara F."/>
            <person name="Munidasa M."/>
            <person name="Palculict T."/>
            <person name="Patil S."/>
            <person name="Pu L.-L."/>
            <person name="Saada N."/>
            <person name="Tang L."/>
            <person name="Weissenberger G."/>
            <person name="Zhu Y."/>
            <person name="Hemphill L."/>
            <person name="Shang Y."/>
            <person name="Youmans B."/>
            <person name="Ayvaz T."/>
            <person name="Ross M."/>
            <person name="Santibanez J."/>
            <person name="Aqrawi P."/>
            <person name="Gross S."/>
            <person name="Joshi V."/>
            <person name="Fowler G."/>
            <person name="Nazareth L."/>
            <person name="Reid J."/>
            <person name="Worley K."/>
            <person name="Petrosino J."/>
            <person name="Highlander S."/>
            <person name="Gibbs R."/>
        </authorList>
    </citation>
    <scope>NUCLEOTIDE SEQUENCE [LARGE SCALE GENOMIC DNA]</scope>
    <source>
        <strain evidence="7 8">ATCC 25976</strain>
    </source>
</reference>
<keyword evidence="5 6" id="KW-0472">Membrane</keyword>
<keyword evidence="8" id="KW-1185">Reference proteome</keyword>
<evidence type="ECO:0000256" key="3">
    <source>
        <dbReference type="ARBA" id="ARBA00022692"/>
    </source>
</evidence>
<dbReference type="PANTHER" id="PTHR30086:SF19">
    <property type="entry name" value="THREONINE EFFLUX PROTEIN"/>
    <property type="match status" value="1"/>
</dbReference>
<keyword evidence="2" id="KW-1003">Cell membrane</keyword>
<dbReference type="AlphaFoldDB" id="E8KIV1"/>
<dbReference type="GO" id="GO:0005886">
    <property type="term" value="C:plasma membrane"/>
    <property type="evidence" value="ECO:0007669"/>
    <property type="project" value="UniProtKB-SubCell"/>
</dbReference>
<evidence type="ECO:0000256" key="1">
    <source>
        <dbReference type="ARBA" id="ARBA00004651"/>
    </source>
</evidence>
<comment type="caution">
    <text evidence="7">The sequence shown here is derived from an EMBL/GenBank/DDBJ whole genome shotgun (WGS) entry which is preliminary data.</text>
</comment>
<feature type="transmembrane region" description="Helical" evidence="6">
    <location>
        <begin position="122"/>
        <end position="146"/>
    </location>
</feature>
<feature type="transmembrane region" description="Helical" evidence="6">
    <location>
        <begin position="152"/>
        <end position="174"/>
    </location>
</feature>
<dbReference type="HOGENOM" id="CLU_079569_0_1_6"/>
<dbReference type="InterPro" id="IPR001123">
    <property type="entry name" value="LeuE-type"/>
</dbReference>
<dbReference type="GO" id="GO:0015171">
    <property type="term" value="F:amino acid transmembrane transporter activity"/>
    <property type="evidence" value="ECO:0007669"/>
    <property type="project" value="TreeGrafter"/>
</dbReference>
<organism evidence="7 8">
    <name type="scientific">Actinobacillus ureae ATCC 25976</name>
    <dbReference type="NCBI Taxonomy" id="887324"/>
    <lineage>
        <taxon>Bacteria</taxon>
        <taxon>Pseudomonadati</taxon>
        <taxon>Pseudomonadota</taxon>
        <taxon>Gammaproteobacteria</taxon>
        <taxon>Pasteurellales</taxon>
        <taxon>Pasteurellaceae</taxon>
        <taxon>Actinobacillus</taxon>
    </lineage>
</organism>
<sequence length="215" mass="23986">MFYLGEYMLTILLVHLAGLASPGPDFFYVVRQSASHSTKAGILAAIGISLGIIFWASFAIFGLAWLSNTNGTMFQFLIMAIGGIYLSYIGSLMVRVTKNATFTNEPTNLRELDNFTEIKKGLLINIFNAKAGVYFTSVVSAFLAQFTQTSDLFLLLFLFVFSTLIYFILVALLFSRRPVQEFYTKYSRYIDNVAGVIFIVFGMILIFDGIKGLIS</sequence>
<keyword evidence="4 6" id="KW-1133">Transmembrane helix</keyword>
<keyword evidence="3 6" id="KW-0812">Transmembrane</keyword>
<dbReference type="Pfam" id="PF01810">
    <property type="entry name" value="LysE"/>
    <property type="match status" value="1"/>
</dbReference>
<evidence type="ECO:0000313" key="8">
    <source>
        <dbReference type="Proteomes" id="UP000005467"/>
    </source>
</evidence>
<dbReference type="EMBL" id="AEVG01000120">
    <property type="protein sequence ID" value="EFX91167.1"/>
    <property type="molecule type" value="Genomic_DNA"/>
</dbReference>
<evidence type="ECO:0000256" key="2">
    <source>
        <dbReference type="ARBA" id="ARBA00022475"/>
    </source>
</evidence>
<dbReference type="PANTHER" id="PTHR30086">
    <property type="entry name" value="ARGININE EXPORTER PROTEIN ARGO"/>
    <property type="match status" value="1"/>
</dbReference>
<feature type="transmembrane region" description="Helical" evidence="6">
    <location>
        <begin position="72"/>
        <end position="94"/>
    </location>
</feature>
<dbReference type="Proteomes" id="UP000005467">
    <property type="component" value="Unassembled WGS sequence"/>
</dbReference>
<evidence type="ECO:0000313" key="7">
    <source>
        <dbReference type="EMBL" id="EFX91167.1"/>
    </source>
</evidence>